<feature type="transmembrane region" description="Helical" evidence="1">
    <location>
        <begin position="77"/>
        <end position="99"/>
    </location>
</feature>
<organism evidence="2 3">
    <name type="scientific">Agrococcus jenensis</name>
    <dbReference type="NCBI Taxonomy" id="46353"/>
    <lineage>
        <taxon>Bacteria</taxon>
        <taxon>Bacillati</taxon>
        <taxon>Actinomycetota</taxon>
        <taxon>Actinomycetes</taxon>
        <taxon>Micrococcales</taxon>
        <taxon>Microbacteriaceae</taxon>
        <taxon>Agrococcus</taxon>
    </lineage>
</organism>
<dbReference type="Pfam" id="PF13829">
    <property type="entry name" value="DUF4191"/>
    <property type="match status" value="1"/>
</dbReference>
<reference evidence="2 3" key="1">
    <citation type="submission" date="2018-11" db="EMBL/GenBank/DDBJ databases">
        <title>Sequencing the genomes of 1000 actinobacteria strains.</title>
        <authorList>
            <person name="Klenk H.-P."/>
        </authorList>
    </citation>
    <scope>NUCLEOTIDE SEQUENCE [LARGE SCALE GENOMIC DNA]</scope>
    <source>
        <strain evidence="2 3">DSM 9580</strain>
    </source>
</reference>
<dbReference type="InterPro" id="IPR025445">
    <property type="entry name" value="DUF4191"/>
</dbReference>
<feature type="transmembrane region" description="Helical" evidence="1">
    <location>
        <begin position="48"/>
        <end position="71"/>
    </location>
</feature>
<comment type="caution">
    <text evidence="2">The sequence shown here is derived from an EMBL/GenBank/DDBJ whole genome shotgun (WGS) entry which is preliminary data.</text>
</comment>
<dbReference type="AlphaFoldDB" id="A0A3N2AVU6"/>
<keyword evidence="1" id="KW-0472">Membrane</keyword>
<evidence type="ECO:0000313" key="2">
    <source>
        <dbReference type="EMBL" id="ROR67151.1"/>
    </source>
</evidence>
<sequence>MGVRSLPVESEAPARRYPVVMARDSEKEPGRLKTMWSIFEMTRRNDRLALPLLLAAFFGPIVIITVLAIVFRQDTLFLILWIISGVLIGLMLMMMTLTWRAEKIAFAQIEGRPGAVGAVLKNGLRGNWTTSEMPVGVNPRTQDAVYRAVGKPGVVLIAEGPRERLSRLLGEEKRKVKRIVPNVPIHVIEIGPDSELELRKLTRAMRRLKRTLSRAEVMAVANRLTSLGQASLPIPRGIDPRRVRPGRPR</sequence>
<keyword evidence="3" id="KW-1185">Reference proteome</keyword>
<gene>
    <name evidence="2" type="ORF">EDD26_2554</name>
</gene>
<keyword evidence="1" id="KW-0812">Transmembrane</keyword>
<evidence type="ECO:0000313" key="3">
    <source>
        <dbReference type="Proteomes" id="UP000275456"/>
    </source>
</evidence>
<accession>A0A3N2AVU6</accession>
<dbReference type="EMBL" id="RKHJ01000001">
    <property type="protein sequence ID" value="ROR67151.1"/>
    <property type="molecule type" value="Genomic_DNA"/>
</dbReference>
<name>A0A3N2AVU6_9MICO</name>
<keyword evidence="1" id="KW-1133">Transmembrane helix</keyword>
<dbReference type="Proteomes" id="UP000275456">
    <property type="component" value="Unassembled WGS sequence"/>
</dbReference>
<protein>
    <submittedName>
        <fullName evidence="2">Uncharacterized protein DUF4191</fullName>
    </submittedName>
</protein>
<evidence type="ECO:0000256" key="1">
    <source>
        <dbReference type="SAM" id="Phobius"/>
    </source>
</evidence>
<proteinExistence type="predicted"/>